<name>A0A1V9YJE0_ACHHY</name>
<evidence type="ECO:0000313" key="1">
    <source>
        <dbReference type="EMBL" id="OQR85797.1"/>
    </source>
</evidence>
<dbReference type="AlphaFoldDB" id="A0A1V9YJE0"/>
<dbReference type="Proteomes" id="UP000243579">
    <property type="component" value="Unassembled WGS sequence"/>
</dbReference>
<evidence type="ECO:0000313" key="2">
    <source>
        <dbReference type="Proteomes" id="UP000243579"/>
    </source>
</evidence>
<dbReference type="OrthoDB" id="2290496at2759"/>
<sequence>MSHDESSLAYVVEAVVDATYKTNGTRRGNMTGFELYVIMVTFRGEGYPVSYMYHQENGNGL</sequence>
<gene>
    <name evidence="1" type="ORF">ACHHYP_11353</name>
</gene>
<proteinExistence type="predicted"/>
<dbReference type="EMBL" id="JNBR01001586">
    <property type="protein sequence ID" value="OQR85797.1"/>
    <property type="molecule type" value="Genomic_DNA"/>
</dbReference>
<keyword evidence="2" id="KW-1185">Reference proteome</keyword>
<comment type="caution">
    <text evidence="1">The sequence shown here is derived from an EMBL/GenBank/DDBJ whole genome shotgun (WGS) entry which is preliminary data.</text>
</comment>
<accession>A0A1V9YJE0</accession>
<reference evidence="1 2" key="1">
    <citation type="journal article" date="2014" name="Genome Biol. Evol.">
        <title>The secreted proteins of Achlya hypogyna and Thraustotheca clavata identify the ancestral oomycete secretome and reveal gene acquisitions by horizontal gene transfer.</title>
        <authorList>
            <person name="Misner I."/>
            <person name="Blouin N."/>
            <person name="Leonard G."/>
            <person name="Richards T.A."/>
            <person name="Lane C.E."/>
        </authorList>
    </citation>
    <scope>NUCLEOTIDE SEQUENCE [LARGE SCALE GENOMIC DNA]</scope>
    <source>
        <strain evidence="1 2">ATCC 48635</strain>
    </source>
</reference>
<protein>
    <submittedName>
        <fullName evidence="1">Uncharacterized protein</fullName>
    </submittedName>
</protein>
<organism evidence="1 2">
    <name type="scientific">Achlya hypogyna</name>
    <name type="common">Oomycete</name>
    <name type="synonym">Protoachlya hypogyna</name>
    <dbReference type="NCBI Taxonomy" id="1202772"/>
    <lineage>
        <taxon>Eukaryota</taxon>
        <taxon>Sar</taxon>
        <taxon>Stramenopiles</taxon>
        <taxon>Oomycota</taxon>
        <taxon>Saprolegniomycetes</taxon>
        <taxon>Saprolegniales</taxon>
        <taxon>Achlyaceae</taxon>
        <taxon>Achlya</taxon>
    </lineage>
</organism>